<dbReference type="GO" id="GO:0016020">
    <property type="term" value="C:membrane"/>
    <property type="evidence" value="ECO:0007669"/>
    <property type="project" value="GOC"/>
</dbReference>
<keyword evidence="3 4" id="KW-0597">Phosphoprotein</keyword>
<dbReference type="RefSeq" id="WP_084116551.1">
    <property type="nucleotide sequence ID" value="NZ_FWXH01000012.1"/>
</dbReference>
<dbReference type="InterPro" id="IPR003231">
    <property type="entry name" value="ACP"/>
</dbReference>
<keyword evidence="4" id="KW-0443">Lipid metabolism</keyword>
<dbReference type="NCBIfam" id="NF002150">
    <property type="entry name" value="PRK00982.1-4"/>
    <property type="match status" value="1"/>
</dbReference>
<evidence type="ECO:0000313" key="8">
    <source>
        <dbReference type="EMBL" id="SMC26229.1"/>
    </source>
</evidence>
<evidence type="ECO:0000256" key="4">
    <source>
        <dbReference type="HAMAP-Rule" id="MF_01217"/>
    </source>
</evidence>
<dbReference type="UniPathway" id="UPA00094"/>
<feature type="domain" description="Carrier" evidence="7">
    <location>
        <begin position="1"/>
        <end position="76"/>
    </location>
</feature>
<protein>
    <recommendedName>
        <fullName evidence="4 5">Acyl carrier protein</fullName>
        <shortName evidence="4">ACP</shortName>
    </recommendedName>
</protein>
<comment type="similarity">
    <text evidence="4">Belongs to the acyl carrier protein (ACP) family.</text>
</comment>
<keyword evidence="4" id="KW-0444">Lipid biosynthesis</keyword>
<dbReference type="HAMAP" id="MF_01217">
    <property type="entry name" value="Acyl_carrier"/>
    <property type="match status" value="1"/>
</dbReference>
<evidence type="ECO:0000256" key="1">
    <source>
        <dbReference type="ARBA" id="ARBA00022450"/>
    </source>
</evidence>
<dbReference type="NCBIfam" id="TIGR00517">
    <property type="entry name" value="acyl_carrier"/>
    <property type="match status" value="1"/>
</dbReference>
<dbReference type="SUPFAM" id="SSF47336">
    <property type="entry name" value="ACP-like"/>
    <property type="match status" value="1"/>
</dbReference>
<dbReference type="PROSITE" id="PS50075">
    <property type="entry name" value="CARRIER"/>
    <property type="match status" value="1"/>
</dbReference>
<dbReference type="NCBIfam" id="NF002148">
    <property type="entry name" value="PRK00982.1-2"/>
    <property type="match status" value="1"/>
</dbReference>
<keyword evidence="9" id="KW-1185">Reference proteome</keyword>
<sequence length="76" mass="9016">MIFETVKRITAEQLNVDENTIKMYTAFNRDLEADSLDLFQIIMEIEDEFNIQIEDTDDIITVEDAVKFIKDRIKQE</sequence>
<dbReference type="OrthoDB" id="9804551at2"/>
<keyword evidence="2 4" id="KW-0963">Cytoplasm</keyword>
<dbReference type="GO" id="GO:0005829">
    <property type="term" value="C:cytosol"/>
    <property type="evidence" value="ECO:0007669"/>
    <property type="project" value="TreeGrafter"/>
</dbReference>
<comment type="subcellular location">
    <subcellularLocation>
        <location evidence="4">Cytoplasm</location>
    </subcellularLocation>
</comment>
<evidence type="ECO:0000256" key="6">
    <source>
        <dbReference type="RuleBase" id="RU003545"/>
    </source>
</evidence>
<comment type="function">
    <text evidence="4 6">Carrier of the growing fatty acid chain in fatty acid biosynthesis.</text>
</comment>
<comment type="pathway">
    <text evidence="4 6">Lipid metabolism; fatty acid biosynthesis.</text>
</comment>
<name>A0A1W1XQH9_9CLOT</name>
<dbReference type="PANTHER" id="PTHR20863:SF62">
    <property type="entry name" value="ACYL CARRIER PROTEIN"/>
    <property type="match status" value="1"/>
</dbReference>
<proteinExistence type="inferred from homology"/>
<comment type="PTM">
    <text evidence="4">4'-phosphopantetheine is transferred from CoA to a specific serine of apo-ACP by AcpS. This modification is essential for activity because fatty acids are bound in thioester linkage to the sulfhydryl of the prosthetic group.</text>
</comment>
<evidence type="ECO:0000256" key="2">
    <source>
        <dbReference type="ARBA" id="ARBA00022490"/>
    </source>
</evidence>
<evidence type="ECO:0000256" key="5">
    <source>
        <dbReference type="NCBIfam" id="TIGR00517"/>
    </source>
</evidence>
<dbReference type="InterPro" id="IPR036736">
    <property type="entry name" value="ACP-like_sf"/>
</dbReference>
<evidence type="ECO:0000259" key="7">
    <source>
        <dbReference type="PROSITE" id="PS50075"/>
    </source>
</evidence>
<evidence type="ECO:0000256" key="3">
    <source>
        <dbReference type="ARBA" id="ARBA00022553"/>
    </source>
</evidence>
<dbReference type="Proteomes" id="UP000192468">
    <property type="component" value="Unassembled WGS sequence"/>
</dbReference>
<dbReference type="AlphaFoldDB" id="A0A1W1XQH9"/>
<dbReference type="Pfam" id="PF00550">
    <property type="entry name" value="PP-binding"/>
    <property type="match status" value="1"/>
</dbReference>
<dbReference type="GO" id="GO:0000036">
    <property type="term" value="F:acyl carrier activity"/>
    <property type="evidence" value="ECO:0007669"/>
    <property type="project" value="UniProtKB-UniRule"/>
</dbReference>
<dbReference type="InterPro" id="IPR009081">
    <property type="entry name" value="PP-bd_ACP"/>
</dbReference>
<gene>
    <name evidence="4" type="primary">acpP</name>
    <name evidence="8" type="ORF">SAMN02745134_02736</name>
</gene>
<dbReference type="EMBL" id="FWXH01000012">
    <property type="protein sequence ID" value="SMC26229.1"/>
    <property type="molecule type" value="Genomic_DNA"/>
</dbReference>
<comment type="PTM">
    <text evidence="6">4'-phosphopantetheine is transferred from CoA to a specific serine of apo-ACP by acpS.</text>
</comment>
<dbReference type="GO" id="GO:0009245">
    <property type="term" value="P:lipid A biosynthetic process"/>
    <property type="evidence" value="ECO:0007669"/>
    <property type="project" value="TreeGrafter"/>
</dbReference>
<keyword evidence="4" id="KW-0276">Fatty acid metabolism</keyword>
<dbReference type="GO" id="GO:0000035">
    <property type="term" value="F:acyl binding"/>
    <property type="evidence" value="ECO:0007669"/>
    <property type="project" value="TreeGrafter"/>
</dbReference>
<reference evidence="8 9" key="1">
    <citation type="submission" date="2017-04" db="EMBL/GenBank/DDBJ databases">
        <authorList>
            <person name="Afonso C.L."/>
            <person name="Miller P.J."/>
            <person name="Scott M.A."/>
            <person name="Spackman E."/>
            <person name="Goraichik I."/>
            <person name="Dimitrov K.M."/>
            <person name="Suarez D.L."/>
            <person name="Swayne D.E."/>
        </authorList>
    </citation>
    <scope>NUCLEOTIDE SEQUENCE [LARGE SCALE GENOMIC DNA]</scope>
    <source>
        <strain evidence="8 9">DSM 12555</strain>
    </source>
</reference>
<dbReference type="PANTHER" id="PTHR20863">
    <property type="entry name" value="ACYL CARRIER PROTEIN"/>
    <property type="match status" value="1"/>
</dbReference>
<organism evidence="8 9">
    <name type="scientific">Clostridium acidisoli DSM 12555</name>
    <dbReference type="NCBI Taxonomy" id="1121291"/>
    <lineage>
        <taxon>Bacteria</taxon>
        <taxon>Bacillati</taxon>
        <taxon>Bacillota</taxon>
        <taxon>Clostridia</taxon>
        <taxon>Eubacteriales</taxon>
        <taxon>Clostridiaceae</taxon>
        <taxon>Clostridium</taxon>
    </lineage>
</organism>
<feature type="modified residue" description="O-(pantetheine 4'-phosphoryl)serine" evidence="4">
    <location>
        <position position="35"/>
    </location>
</feature>
<evidence type="ECO:0000313" key="9">
    <source>
        <dbReference type="Proteomes" id="UP000192468"/>
    </source>
</evidence>
<dbReference type="STRING" id="1121291.SAMN02745134_02736"/>
<dbReference type="Gene3D" id="1.10.1200.10">
    <property type="entry name" value="ACP-like"/>
    <property type="match status" value="1"/>
</dbReference>
<keyword evidence="1 4" id="KW-0596">Phosphopantetheine</keyword>
<keyword evidence="4" id="KW-0275">Fatty acid biosynthesis</keyword>
<accession>A0A1W1XQH9</accession>